<dbReference type="Pfam" id="PF01182">
    <property type="entry name" value="Glucosamine_iso"/>
    <property type="match status" value="1"/>
</dbReference>
<dbReference type="EMBL" id="CP002353">
    <property type="protein sequence ID" value="ADV62283.1"/>
    <property type="molecule type" value="Genomic_DNA"/>
</dbReference>
<keyword evidence="2" id="KW-0413">Isomerase</keyword>
<protein>
    <submittedName>
        <fullName evidence="2">Glucosamine/galactosamine-6-phosphate isomerase</fullName>
    </submittedName>
</protein>
<sequence length="275" mass="30080">MLEPSIRQETRHRGLTLIVAATAHDAALTAARIIQGIVNEADRRHVKATLGLATGKTPQAIYAELVRAHRDERISFRHVVTYNLDEYYPISPRDPLSYRTYMHRHLFAQVDLPPESAHVLDGSVPPAFADEACQFFDRWIDADGGLDLQLLGIGRNGHIGFNEPEPHRSVAEFAALPSRKVTLDVVTRADAAADFGGNLDAVPKYALTVGPRVILAARRIVMVALGSSKARIVARALTEDPTTEVPASLLQLPEVAPRVTWILDPDAASLLPDLT</sequence>
<organism evidence="2 3">
    <name type="scientific">Isosphaera pallida (strain ATCC 43644 / DSM 9630 / IS1B)</name>
    <dbReference type="NCBI Taxonomy" id="575540"/>
    <lineage>
        <taxon>Bacteria</taxon>
        <taxon>Pseudomonadati</taxon>
        <taxon>Planctomycetota</taxon>
        <taxon>Planctomycetia</taxon>
        <taxon>Isosphaerales</taxon>
        <taxon>Isosphaeraceae</taxon>
        <taxon>Isosphaera</taxon>
    </lineage>
</organism>
<dbReference type="InterPro" id="IPR018321">
    <property type="entry name" value="Glucosamine6P_isomerase_CS"/>
</dbReference>
<dbReference type="CDD" id="cd01399">
    <property type="entry name" value="GlcN6P_deaminase"/>
    <property type="match status" value="1"/>
</dbReference>
<reference evidence="2 3" key="2">
    <citation type="journal article" date="2011" name="Stand. Genomic Sci.">
        <title>Complete genome sequence of Isosphaera pallida type strain (IS1B).</title>
        <authorList>
            <consortium name="US DOE Joint Genome Institute (JGI-PGF)"/>
            <person name="Goker M."/>
            <person name="Cleland D."/>
            <person name="Saunders E."/>
            <person name="Lapidus A."/>
            <person name="Nolan M."/>
            <person name="Lucas S."/>
            <person name="Hammon N."/>
            <person name="Deshpande S."/>
            <person name="Cheng J.F."/>
            <person name="Tapia R."/>
            <person name="Han C."/>
            <person name="Goodwin L."/>
            <person name="Pitluck S."/>
            <person name="Liolios K."/>
            <person name="Pagani I."/>
            <person name="Ivanova N."/>
            <person name="Mavromatis K."/>
            <person name="Pati A."/>
            <person name="Chen A."/>
            <person name="Palaniappan K."/>
            <person name="Land M."/>
            <person name="Hauser L."/>
            <person name="Chang Y.J."/>
            <person name="Jeffries C.D."/>
            <person name="Detter J.C."/>
            <person name="Beck B."/>
            <person name="Woyke T."/>
            <person name="Bristow J."/>
            <person name="Eisen J.A."/>
            <person name="Markowitz V."/>
            <person name="Hugenholtz P."/>
            <person name="Kyrpides N.C."/>
            <person name="Klenk H.P."/>
        </authorList>
    </citation>
    <scope>NUCLEOTIDE SEQUENCE [LARGE SCALE GENOMIC DNA]</scope>
    <source>
        <strain evidence="3">ATCC 43644 / DSM 9630 / IS1B</strain>
    </source>
</reference>
<dbReference type="FunCoup" id="E8R0T7">
    <property type="interactions" value="354"/>
</dbReference>
<dbReference type="AlphaFoldDB" id="E8R0T7"/>
<dbReference type="InterPro" id="IPR052960">
    <property type="entry name" value="GlcN6P_deaminase-like"/>
</dbReference>
<evidence type="ECO:0000313" key="3">
    <source>
        <dbReference type="Proteomes" id="UP000008631"/>
    </source>
</evidence>
<dbReference type="PANTHER" id="PTHR42892:SF1">
    <property type="entry name" value="GLUCOSAMINE-6-PHOSPHATE ISOMERASE"/>
    <property type="match status" value="1"/>
</dbReference>
<dbReference type="InParanoid" id="E8R0T7"/>
<proteinExistence type="predicted"/>
<dbReference type="Gene3D" id="3.40.50.1360">
    <property type="match status" value="1"/>
</dbReference>
<dbReference type="InterPro" id="IPR006148">
    <property type="entry name" value="Glc/Gal-6P_isomerase"/>
</dbReference>
<reference key="1">
    <citation type="submission" date="2010-11" db="EMBL/GenBank/DDBJ databases">
        <title>The complete sequence of chromosome of Isophaera pallida ATCC 43644.</title>
        <authorList>
            <consortium name="US DOE Joint Genome Institute (JGI-PGF)"/>
            <person name="Lucas S."/>
            <person name="Copeland A."/>
            <person name="Lapidus A."/>
            <person name="Bruce D."/>
            <person name="Goodwin L."/>
            <person name="Pitluck S."/>
            <person name="Kyrpides N."/>
            <person name="Mavromatis K."/>
            <person name="Pagani I."/>
            <person name="Ivanova N."/>
            <person name="Saunders E."/>
            <person name="Brettin T."/>
            <person name="Detter J.C."/>
            <person name="Han C."/>
            <person name="Tapia R."/>
            <person name="Land M."/>
            <person name="Hauser L."/>
            <person name="Markowitz V."/>
            <person name="Cheng J.-F."/>
            <person name="Hugenholtz P."/>
            <person name="Woyke T."/>
            <person name="Wu D."/>
            <person name="Eisen J.A."/>
        </authorList>
    </citation>
    <scope>NUCLEOTIDE SEQUENCE</scope>
    <source>
        <strain>ATCC 43644</strain>
    </source>
</reference>
<dbReference type="STRING" id="575540.Isop_R0025"/>
<dbReference type="GO" id="GO:0005975">
    <property type="term" value="P:carbohydrate metabolic process"/>
    <property type="evidence" value="ECO:0007669"/>
    <property type="project" value="InterPro"/>
</dbReference>
<dbReference type="Proteomes" id="UP000008631">
    <property type="component" value="Chromosome"/>
</dbReference>
<dbReference type="SUPFAM" id="SSF100950">
    <property type="entry name" value="NagB/RpiA/CoA transferase-like"/>
    <property type="match status" value="1"/>
</dbReference>
<dbReference type="HOGENOM" id="CLU_049611_1_1_0"/>
<dbReference type="GO" id="GO:0006044">
    <property type="term" value="P:N-acetylglucosamine metabolic process"/>
    <property type="evidence" value="ECO:0007669"/>
    <property type="project" value="InterPro"/>
</dbReference>
<dbReference type="PANTHER" id="PTHR42892">
    <property type="entry name" value="GLUCOSAMINE-6-PHOSPHATE DEAMINASE-LIKE PROTEIN BT_0258-RELATED"/>
    <property type="match status" value="1"/>
</dbReference>
<gene>
    <name evidence="2" type="ORF">Isop_R0025</name>
</gene>
<dbReference type="InterPro" id="IPR037171">
    <property type="entry name" value="NagB/RpiA_transferase-like"/>
</dbReference>
<keyword evidence="3" id="KW-1185">Reference proteome</keyword>
<dbReference type="KEGG" id="ipa:Isop_R0025"/>
<evidence type="ECO:0000313" key="2">
    <source>
        <dbReference type="EMBL" id="ADV62283.1"/>
    </source>
</evidence>
<dbReference type="GO" id="GO:0016853">
    <property type="term" value="F:isomerase activity"/>
    <property type="evidence" value="ECO:0007669"/>
    <property type="project" value="UniProtKB-KW"/>
</dbReference>
<feature type="domain" description="Glucosamine/galactosamine-6-phosphate isomerase" evidence="1">
    <location>
        <begin position="23"/>
        <end position="251"/>
    </location>
</feature>
<dbReference type="RefSeq" id="WP_013564571.1">
    <property type="nucleotide sequence ID" value="NC_014962.1"/>
</dbReference>
<dbReference type="OrthoDB" id="9791139at2"/>
<dbReference type="InterPro" id="IPR004547">
    <property type="entry name" value="Glucosamine6P_isomerase"/>
</dbReference>
<dbReference type="GO" id="GO:0004342">
    <property type="term" value="F:glucosamine-6-phosphate deaminase activity"/>
    <property type="evidence" value="ECO:0007669"/>
    <property type="project" value="InterPro"/>
</dbReference>
<dbReference type="PROSITE" id="PS01161">
    <property type="entry name" value="GLC_GALNAC_ISOMERASE"/>
    <property type="match status" value="1"/>
</dbReference>
<accession>E8R0T7</accession>
<evidence type="ECO:0000259" key="1">
    <source>
        <dbReference type="Pfam" id="PF01182"/>
    </source>
</evidence>
<dbReference type="eggNOG" id="COG0363">
    <property type="taxonomic scope" value="Bacteria"/>
</dbReference>
<name>E8R0T7_ISOPI</name>